<reference evidence="3" key="1">
    <citation type="submission" date="2022-10" db="EMBL/GenBank/DDBJ databases">
        <title>The complete genomes of actinobacterial strains from the NBC collection.</title>
        <authorList>
            <person name="Joergensen T.S."/>
            <person name="Alvarez Arevalo M."/>
            <person name="Sterndorff E.B."/>
            <person name="Faurdal D."/>
            <person name="Vuksanovic O."/>
            <person name="Mourched A.-S."/>
            <person name="Charusanti P."/>
            <person name="Shaw S."/>
            <person name="Blin K."/>
            <person name="Weber T."/>
        </authorList>
    </citation>
    <scope>NUCLEOTIDE SEQUENCE</scope>
    <source>
        <strain evidence="3">NBC_00222</strain>
    </source>
</reference>
<dbReference type="Gene3D" id="3.40.50.12780">
    <property type="entry name" value="N-terminal domain of ligase-like"/>
    <property type="match status" value="1"/>
</dbReference>
<gene>
    <name evidence="3" type="ORF">OHA16_00875</name>
</gene>
<dbReference type="InterPro" id="IPR042099">
    <property type="entry name" value="ANL_N_sf"/>
</dbReference>
<feature type="domain" description="AMP-binding enzyme C-terminal" evidence="2">
    <location>
        <begin position="433"/>
        <end position="508"/>
    </location>
</feature>
<organism evidence="3 4">
    <name type="scientific">Kitasatospora purpeofusca</name>
    <dbReference type="NCBI Taxonomy" id="67352"/>
    <lineage>
        <taxon>Bacteria</taxon>
        <taxon>Bacillati</taxon>
        <taxon>Actinomycetota</taxon>
        <taxon>Actinomycetes</taxon>
        <taxon>Kitasatosporales</taxon>
        <taxon>Streptomycetaceae</taxon>
        <taxon>Kitasatospora</taxon>
    </lineage>
</organism>
<dbReference type="PANTHER" id="PTHR43767">
    <property type="entry name" value="LONG-CHAIN-FATTY-ACID--COA LIGASE"/>
    <property type="match status" value="1"/>
</dbReference>
<proteinExistence type="predicted"/>
<dbReference type="Pfam" id="PF13193">
    <property type="entry name" value="AMP-binding_C"/>
    <property type="match status" value="1"/>
</dbReference>
<dbReference type="PROSITE" id="PS00455">
    <property type="entry name" value="AMP_BINDING"/>
    <property type="match status" value="1"/>
</dbReference>
<dbReference type="Proteomes" id="UP001432222">
    <property type="component" value="Chromosome"/>
</dbReference>
<evidence type="ECO:0000259" key="2">
    <source>
        <dbReference type="Pfam" id="PF13193"/>
    </source>
</evidence>
<dbReference type="InterPro" id="IPR000873">
    <property type="entry name" value="AMP-dep_synth/lig_dom"/>
</dbReference>
<dbReference type="SUPFAM" id="SSF56801">
    <property type="entry name" value="Acetyl-CoA synthetase-like"/>
    <property type="match status" value="1"/>
</dbReference>
<evidence type="ECO:0000259" key="1">
    <source>
        <dbReference type="Pfam" id="PF00501"/>
    </source>
</evidence>
<name>A0ABZ1TRM8_9ACTN</name>
<dbReference type="PANTHER" id="PTHR43767:SF7">
    <property type="entry name" value="MEDIUM_LONG-CHAIN-FATTY-ACID--COA LIGASE FADD8"/>
    <property type="match status" value="1"/>
</dbReference>
<dbReference type="InterPro" id="IPR050237">
    <property type="entry name" value="ATP-dep_AMP-bd_enzyme"/>
</dbReference>
<dbReference type="InterPro" id="IPR045851">
    <property type="entry name" value="AMP-bd_C_sf"/>
</dbReference>
<accession>A0ABZ1TRM8</accession>
<sequence length="520" mass="54981">MVAAYQEEVAMSDAEFTSAPALVLRSLARDPDRPAVTTADGTTLTAGEFAATAYRLAHELVARGVTRGDTVALLTGNTPEALAARYAVGVAGARVVNLYDGMSTAVLAGIVASVDTAVLLVDAERYVDAPELTALVEVPTVLALGPGPAAVGEDAIAASAHRPAEPPAVRIGPQDHLGIRHTGGTTGIPKGILSLHGPYRRAFDVPFGPDGKAPRFLASTSLAHLAGVLSDLTLHHGGSVFLQRSFDPGEVLAAVERERITDLWVLPPLLHRLLDHPSITGTDLSSLHRVSYGGCVASPTRVREAIKVFGPILTSGYGMSEAQNIAVLAPHDHDRTGPGGQLSVGLPLPGVEVVIRSADGARLPAGEQGEIHVRSHSLMAGYWKRPELTAEVLRDGWLNTGDIGHLDQDGYLYLADRRTDRIIVVGGHVYPSEVEELLLTHPAVAQCAVLGVRDEQQTEHVHAVVVPAPGRHPELEDVRAFVTTRKGRIYAPEALHLVPEIPLTSAGKPDKKHLRATLVG</sequence>
<dbReference type="InterPro" id="IPR025110">
    <property type="entry name" value="AMP-bd_C"/>
</dbReference>
<keyword evidence="4" id="KW-1185">Reference proteome</keyword>
<dbReference type="Gene3D" id="3.30.300.30">
    <property type="match status" value="1"/>
</dbReference>
<dbReference type="Pfam" id="PF00501">
    <property type="entry name" value="AMP-binding"/>
    <property type="match status" value="1"/>
</dbReference>
<evidence type="ECO:0000313" key="3">
    <source>
        <dbReference type="EMBL" id="WUQ81642.1"/>
    </source>
</evidence>
<feature type="domain" description="AMP-dependent synthetase/ligase" evidence="1">
    <location>
        <begin position="25"/>
        <end position="383"/>
    </location>
</feature>
<dbReference type="InterPro" id="IPR020845">
    <property type="entry name" value="AMP-binding_CS"/>
</dbReference>
<dbReference type="EMBL" id="CP108110">
    <property type="protein sequence ID" value="WUQ81642.1"/>
    <property type="molecule type" value="Genomic_DNA"/>
</dbReference>
<dbReference type="RefSeq" id="WP_328952716.1">
    <property type="nucleotide sequence ID" value="NZ_CP108110.1"/>
</dbReference>
<protein>
    <submittedName>
        <fullName evidence="3">AMP-binding protein</fullName>
    </submittedName>
</protein>
<evidence type="ECO:0000313" key="4">
    <source>
        <dbReference type="Proteomes" id="UP001432222"/>
    </source>
</evidence>